<dbReference type="Proteomes" id="UP001233999">
    <property type="component" value="Unassembled WGS sequence"/>
</dbReference>
<proteinExistence type="predicted"/>
<sequence length="68" mass="7878">MTSKVTGFKSHRFICVWSCQKNGLRYCGQLSCGITLNSPGLPDRIRNSFQRRVRCCIQTHGQHFEYLL</sequence>
<organism evidence="1 2">
    <name type="scientific">Diploptera punctata</name>
    <name type="common">Pacific beetle cockroach</name>
    <dbReference type="NCBI Taxonomy" id="6984"/>
    <lineage>
        <taxon>Eukaryota</taxon>
        <taxon>Metazoa</taxon>
        <taxon>Ecdysozoa</taxon>
        <taxon>Arthropoda</taxon>
        <taxon>Hexapoda</taxon>
        <taxon>Insecta</taxon>
        <taxon>Pterygota</taxon>
        <taxon>Neoptera</taxon>
        <taxon>Polyneoptera</taxon>
        <taxon>Dictyoptera</taxon>
        <taxon>Blattodea</taxon>
        <taxon>Blaberoidea</taxon>
        <taxon>Blaberidae</taxon>
        <taxon>Diplopterinae</taxon>
        <taxon>Diploptera</taxon>
    </lineage>
</organism>
<keyword evidence="2" id="KW-1185">Reference proteome</keyword>
<dbReference type="EMBL" id="JASPKZ010000816">
    <property type="protein sequence ID" value="KAJ9599337.1"/>
    <property type="molecule type" value="Genomic_DNA"/>
</dbReference>
<reference evidence="1" key="1">
    <citation type="journal article" date="2023" name="IScience">
        <title>Live-bearing cockroach genome reveals convergent evolutionary mechanisms linked to viviparity in insects and beyond.</title>
        <authorList>
            <person name="Fouks B."/>
            <person name="Harrison M.C."/>
            <person name="Mikhailova A.A."/>
            <person name="Marchal E."/>
            <person name="English S."/>
            <person name="Carruthers M."/>
            <person name="Jennings E.C."/>
            <person name="Chiamaka E.L."/>
            <person name="Frigard R.A."/>
            <person name="Pippel M."/>
            <person name="Attardo G.M."/>
            <person name="Benoit J.B."/>
            <person name="Bornberg-Bauer E."/>
            <person name="Tobe S.S."/>
        </authorList>
    </citation>
    <scope>NUCLEOTIDE SEQUENCE</scope>
    <source>
        <strain evidence="1">Stay&amp;Tobe</strain>
    </source>
</reference>
<reference evidence="1" key="2">
    <citation type="submission" date="2023-05" db="EMBL/GenBank/DDBJ databases">
        <authorList>
            <person name="Fouks B."/>
        </authorList>
    </citation>
    <scope>NUCLEOTIDE SEQUENCE</scope>
    <source>
        <strain evidence="1">Stay&amp;Tobe</strain>
        <tissue evidence="1">Testes</tissue>
    </source>
</reference>
<comment type="caution">
    <text evidence="1">The sequence shown here is derived from an EMBL/GenBank/DDBJ whole genome shotgun (WGS) entry which is preliminary data.</text>
</comment>
<gene>
    <name evidence="1" type="ORF">L9F63_010183</name>
</gene>
<dbReference type="AlphaFoldDB" id="A0AAD8ERR2"/>
<evidence type="ECO:0000313" key="2">
    <source>
        <dbReference type="Proteomes" id="UP001233999"/>
    </source>
</evidence>
<protein>
    <submittedName>
        <fullName evidence="1">Uncharacterized protein</fullName>
    </submittedName>
</protein>
<evidence type="ECO:0000313" key="1">
    <source>
        <dbReference type="EMBL" id="KAJ9599337.1"/>
    </source>
</evidence>
<accession>A0AAD8ERR2</accession>
<name>A0AAD8ERR2_DIPPU</name>